<evidence type="ECO:0000256" key="6">
    <source>
        <dbReference type="SAM" id="MobiDB-lite"/>
    </source>
</evidence>
<proteinExistence type="inferred from homology"/>
<dbReference type="InterPro" id="IPR036162">
    <property type="entry name" value="Resolvase-like_N_sf"/>
</dbReference>
<dbReference type="InterPro" id="IPR006119">
    <property type="entry name" value="Resolv_N"/>
</dbReference>
<dbReference type="SMART" id="SM00857">
    <property type="entry name" value="Resolvase"/>
    <property type="match status" value="1"/>
</dbReference>
<dbReference type="SUPFAM" id="SSF53041">
    <property type="entry name" value="Resolvase-like"/>
    <property type="match status" value="1"/>
</dbReference>
<evidence type="ECO:0000256" key="4">
    <source>
        <dbReference type="ARBA" id="ARBA00023172"/>
    </source>
</evidence>
<comment type="caution">
    <text evidence="8">The sequence shown here is derived from an EMBL/GenBank/DDBJ whole genome shotgun (WGS) entry which is preliminary data.</text>
</comment>
<dbReference type="Gene3D" id="1.10.10.60">
    <property type="entry name" value="Homeodomain-like"/>
    <property type="match status" value="1"/>
</dbReference>
<reference evidence="9" key="1">
    <citation type="journal article" date="2019" name="Int. J. Syst. Evol. Microbiol.">
        <title>The Global Catalogue of Microorganisms (GCM) 10K type strain sequencing project: providing services to taxonomists for standard genome sequencing and annotation.</title>
        <authorList>
            <consortium name="The Broad Institute Genomics Platform"/>
            <consortium name="The Broad Institute Genome Sequencing Center for Infectious Disease"/>
            <person name="Wu L."/>
            <person name="Ma J."/>
        </authorList>
    </citation>
    <scope>NUCLEOTIDE SEQUENCE [LARGE SCALE GENOMIC DNA]</scope>
    <source>
        <strain evidence="9">JCM 18542</strain>
    </source>
</reference>
<accession>A0ABP9D9U2</accession>
<feature type="active site" description="O-(5'-phospho-DNA)-serine intermediate" evidence="5">
    <location>
        <position position="15"/>
    </location>
</feature>
<dbReference type="Gene3D" id="3.40.50.1390">
    <property type="entry name" value="Resolvase, N-terminal catalytic domain"/>
    <property type="match status" value="1"/>
</dbReference>
<evidence type="ECO:0000313" key="9">
    <source>
        <dbReference type="Proteomes" id="UP001500839"/>
    </source>
</evidence>
<keyword evidence="2" id="KW-0229">DNA integration</keyword>
<dbReference type="SUPFAM" id="SSF46689">
    <property type="entry name" value="Homeodomain-like"/>
    <property type="match status" value="1"/>
</dbReference>
<feature type="compositionally biased region" description="Basic and acidic residues" evidence="6">
    <location>
        <begin position="204"/>
        <end position="213"/>
    </location>
</feature>
<sequence length="223" mass="24003">MPEHSGQVVAYVRVSTIEQNPARQHAAVGAVDETFTDQVSGKSRSERPALAALLRYVRAGDTVRVASMDRLARSAVDLAQIVAELTGRGVRVEFVAEHLTFAPGDADPFALFQLHLLGAVAQLERSLIRERQREGIAAAKARGVYRGRARKLTGDQIAEARRRIADGVPKAHIAREMGCSRRVLYDALAGRGAYAAARGSTELGDERPGREASEGYAMTSAAP</sequence>
<dbReference type="Proteomes" id="UP001500839">
    <property type="component" value="Unassembled WGS sequence"/>
</dbReference>
<evidence type="ECO:0000256" key="5">
    <source>
        <dbReference type="PROSITE-ProRule" id="PRU10137"/>
    </source>
</evidence>
<dbReference type="PROSITE" id="PS51736">
    <property type="entry name" value="RECOMBINASES_3"/>
    <property type="match status" value="1"/>
</dbReference>
<organism evidence="8 9">
    <name type="scientific">Tomitella cavernea</name>
    <dbReference type="NCBI Taxonomy" id="1387982"/>
    <lineage>
        <taxon>Bacteria</taxon>
        <taxon>Bacillati</taxon>
        <taxon>Actinomycetota</taxon>
        <taxon>Actinomycetes</taxon>
        <taxon>Mycobacteriales</taxon>
        <taxon>Tomitella</taxon>
    </lineage>
</organism>
<evidence type="ECO:0000256" key="2">
    <source>
        <dbReference type="ARBA" id="ARBA00022908"/>
    </source>
</evidence>
<dbReference type="CDD" id="cd03768">
    <property type="entry name" value="SR_ResInv"/>
    <property type="match status" value="1"/>
</dbReference>
<dbReference type="InterPro" id="IPR006120">
    <property type="entry name" value="Resolvase_HTH_dom"/>
</dbReference>
<keyword evidence="3" id="KW-0238">DNA-binding</keyword>
<dbReference type="InterPro" id="IPR050639">
    <property type="entry name" value="SSR_resolvase"/>
</dbReference>
<evidence type="ECO:0000259" key="7">
    <source>
        <dbReference type="PROSITE" id="PS51736"/>
    </source>
</evidence>
<dbReference type="CDD" id="cd00569">
    <property type="entry name" value="HTH_Hin_like"/>
    <property type="match status" value="1"/>
</dbReference>
<dbReference type="Pfam" id="PF02796">
    <property type="entry name" value="HTH_7"/>
    <property type="match status" value="1"/>
</dbReference>
<dbReference type="PANTHER" id="PTHR30461:SF26">
    <property type="entry name" value="RESOLVASE HOMOLOG YNEB"/>
    <property type="match status" value="1"/>
</dbReference>
<name>A0ABP9D9U2_9ACTN</name>
<dbReference type="Pfam" id="PF00239">
    <property type="entry name" value="Resolvase"/>
    <property type="match status" value="1"/>
</dbReference>
<gene>
    <name evidence="8" type="ORF">GCM10023353_39410</name>
</gene>
<evidence type="ECO:0000256" key="3">
    <source>
        <dbReference type="ARBA" id="ARBA00023125"/>
    </source>
</evidence>
<comment type="similarity">
    <text evidence="1">Belongs to the site-specific recombinase resolvase family.</text>
</comment>
<dbReference type="InterPro" id="IPR006118">
    <property type="entry name" value="Recombinase_CS"/>
</dbReference>
<keyword evidence="4" id="KW-0233">DNA recombination</keyword>
<keyword evidence="9" id="KW-1185">Reference proteome</keyword>
<dbReference type="InterPro" id="IPR009057">
    <property type="entry name" value="Homeodomain-like_sf"/>
</dbReference>
<dbReference type="PROSITE" id="PS00397">
    <property type="entry name" value="RECOMBINASES_1"/>
    <property type="match status" value="1"/>
</dbReference>
<evidence type="ECO:0000256" key="1">
    <source>
        <dbReference type="ARBA" id="ARBA00009913"/>
    </source>
</evidence>
<protein>
    <submittedName>
        <fullName evidence="8">Recombinase family protein</fullName>
    </submittedName>
</protein>
<dbReference type="RefSeq" id="WP_200175847.1">
    <property type="nucleotide sequence ID" value="NZ_BAABKQ010000003.1"/>
</dbReference>
<dbReference type="EMBL" id="BAABKQ010000003">
    <property type="protein sequence ID" value="GAA4826329.1"/>
    <property type="molecule type" value="Genomic_DNA"/>
</dbReference>
<evidence type="ECO:0000313" key="8">
    <source>
        <dbReference type="EMBL" id="GAA4826329.1"/>
    </source>
</evidence>
<dbReference type="PANTHER" id="PTHR30461">
    <property type="entry name" value="DNA-INVERTASE FROM LAMBDOID PROPHAGE"/>
    <property type="match status" value="1"/>
</dbReference>
<feature type="domain" description="Resolvase/invertase-type recombinase catalytic" evidence="7">
    <location>
        <begin position="7"/>
        <end position="143"/>
    </location>
</feature>
<feature type="region of interest" description="Disordered" evidence="6">
    <location>
        <begin position="199"/>
        <end position="223"/>
    </location>
</feature>